<feature type="compositionally biased region" description="Basic and acidic residues" evidence="1">
    <location>
        <begin position="57"/>
        <end position="76"/>
    </location>
</feature>
<evidence type="ECO:0000313" key="3">
    <source>
        <dbReference type="Proteomes" id="UP001153269"/>
    </source>
</evidence>
<feature type="region of interest" description="Disordered" evidence="1">
    <location>
        <begin position="34"/>
        <end position="78"/>
    </location>
</feature>
<comment type="caution">
    <text evidence="2">The sequence shown here is derived from an EMBL/GenBank/DDBJ whole genome shotgun (WGS) entry which is preliminary data.</text>
</comment>
<keyword evidence="3" id="KW-1185">Reference proteome</keyword>
<organism evidence="2 3">
    <name type="scientific">Pleuronectes platessa</name>
    <name type="common">European plaice</name>
    <dbReference type="NCBI Taxonomy" id="8262"/>
    <lineage>
        <taxon>Eukaryota</taxon>
        <taxon>Metazoa</taxon>
        <taxon>Chordata</taxon>
        <taxon>Craniata</taxon>
        <taxon>Vertebrata</taxon>
        <taxon>Euteleostomi</taxon>
        <taxon>Actinopterygii</taxon>
        <taxon>Neopterygii</taxon>
        <taxon>Teleostei</taxon>
        <taxon>Neoteleostei</taxon>
        <taxon>Acanthomorphata</taxon>
        <taxon>Carangaria</taxon>
        <taxon>Pleuronectiformes</taxon>
        <taxon>Pleuronectoidei</taxon>
        <taxon>Pleuronectidae</taxon>
        <taxon>Pleuronectes</taxon>
    </lineage>
</organism>
<gene>
    <name evidence="2" type="ORF">PLEPLA_LOCUS9429</name>
</gene>
<reference evidence="2" key="1">
    <citation type="submission" date="2020-03" db="EMBL/GenBank/DDBJ databases">
        <authorList>
            <person name="Weist P."/>
        </authorList>
    </citation>
    <scope>NUCLEOTIDE SEQUENCE</scope>
</reference>
<evidence type="ECO:0000256" key="1">
    <source>
        <dbReference type="SAM" id="MobiDB-lite"/>
    </source>
</evidence>
<protein>
    <submittedName>
        <fullName evidence="2">Uncharacterized protein</fullName>
    </submittedName>
</protein>
<accession>A0A9N7U1E8</accession>
<dbReference type="EMBL" id="CADEAL010000530">
    <property type="protein sequence ID" value="CAB1421543.1"/>
    <property type="molecule type" value="Genomic_DNA"/>
</dbReference>
<evidence type="ECO:0000313" key="2">
    <source>
        <dbReference type="EMBL" id="CAB1421543.1"/>
    </source>
</evidence>
<sequence length="147" mass="16079">MKMSQRCARPPLLATPQRHEHAAVTAAAIIKPSPPNARSLSSERSVRVCGGSAGVDGTERDGHFDRDIHQQDRVSPDGETWTKLVLRRKTCGVDSSHSRGRYAAAAGVVLTGRYRRMWCADEQRVVELEIQLHGTNKISVSAAAIHT</sequence>
<proteinExistence type="predicted"/>
<dbReference type="Proteomes" id="UP001153269">
    <property type="component" value="Unassembled WGS sequence"/>
</dbReference>
<name>A0A9N7U1E8_PLEPL</name>
<dbReference type="AlphaFoldDB" id="A0A9N7U1E8"/>